<proteinExistence type="predicted"/>
<sequence length="43" mass="4686">MIAAPEIPSEFAYTQDTDTRFSSDTDFSEDPDGRSANSTKGKV</sequence>
<name>A0A3Q0SG05_AMPCI</name>
<dbReference type="Ensembl" id="ENSACIT00000019778.1">
    <property type="protein sequence ID" value="ENSACIP00000019260.1"/>
    <property type="gene ID" value="ENSACIG00000015002.1"/>
</dbReference>
<keyword evidence="3" id="KW-1185">Reference proteome</keyword>
<dbReference type="STRING" id="61819.ENSACIP00000019260"/>
<dbReference type="AlphaFoldDB" id="A0A3Q0SG05"/>
<organism evidence="2 3">
    <name type="scientific">Amphilophus citrinellus</name>
    <name type="common">Midas cichlid</name>
    <name type="synonym">Cichlasoma citrinellum</name>
    <dbReference type="NCBI Taxonomy" id="61819"/>
    <lineage>
        <taxon>Eukaryota</taxon>
        <taxon>Metazoa</taxon>
        <taxon>Chordata</taxon>
        <taxon>Craniata</taxon>
        <taxon>Vertebrata</taxon>
        <taxon>Euteleostomi</taxon>
        <taxon>Actinopterygii</taxon>
        <taxon>Neopterygii</taxon>
        <taxon>Teleostei</taxon>
        <taxon>Neoteleostei</taxon>
        <taxon>Acanthomorphata</taxon>
        <taxon>Ovalentaria</taxon>
        <taxon>Cichlomorphae</taxon>
        <taxon>Cichliformes</taxon>
        <taxon>Cichlidae</taxon>
        <taxon>New World cichlids</taxon>
        <taxon>Cichlasomatinae</taxon>
        <taxon>Heroini</taxon>
        <taxon>Amphilophus</taxon>
    </lineage>
</organism>
<evidence type="ECO:0000256" key="1">
    <source>
        <dbReference type="SAM" id="MobiDB-lite"/>
    </source>
</evidence>
<reference evidence="2" key="2">
    <citation type="submission" date="2025-09" db="UniProtKB">
        <authorList>
            <consortium name="Ensembl"/>
        </authorList>
    </citation>
    <scope>IDENTIFICATION</scope>
</reference>
<accession>A0A3Q0SG05</accession>
<dbReference type="Proteomes" id="UP000261340">
    <property type="component" value="Unplaced"/>
</dbReference>
<dbReference type="GeneTree" id="ENSGT01030000236759"/>
<feature type="region of interest" description="Disordered" evidence="1">
    <location>
        <begin position="1"/>
        <end position="43"/>
    </location>
</feature>
<protein>
    <submittedName>
        <fullName evidence="2">Uncharacterized protein</fullName>
    </submittedName>
</protein>
<evidence type="ECO:0000313" key="2">
    <source>
        <dbReference type="Ensembl" id="ENSACIP00000019260.1"/>
    </source>
</evidence>
<evidence type="ECO:0000313" key="3">
    <source>
        <dbReference type="Proteomes" id="UP000261340"/>
    </source>
</evidence>
<reference evidence="2" key="1">
    <citation type="submission" date="2025-08" db="UniProtKB">
        <authorList>
            <consortium name="Ensembl"/>
        </authorList>
    </citation>
    <scope>IDENTIFICATION</scope>
</reference>